<dbReference type="EMBL" id="JADBGQ010000008">
    <property type="protein sequence ID" value="KAG5384478.1"/>
    <property type="molecule type" value="Genomic_DNA"/>
</dbReference>
<evidence type="ECO:0000313" key="1">
    <source>
        <dbReference type="EMBL" id="KAG5384478.1"/>
    </source>
</evidence>
<dbReference type="Proteomes" id="UP000823674">
    <property type="component" value="Chromosome A09"/>
</dbReference>
<keyword evidence="2" id="KW-1185">Reference proteome</keyword>
<sequence length="114" mass="13040">MRMLIIISYAWLSNRANIRQGTSSLTPSTRKIYVLRHRSIWRGLHRPILGELLTADNTIHAKVDQPKEPKLTSNTNPTSLLVLGLVYMGSDSLDKSGRMSLNRTWWLKPLRLDS</sequence>
<accession>A0ABQ7LG59</accession>
<protein>
    <submittedName>
        <fullName evidence="1">Uncharacterized protein</fullName>
    </submittedName>
</protein>
<reference evidence="1 2" key="1">
    <citation type="submission" date="2021-03" db="EMBL/GenBank/DDBJ databases">
        <authorList>
            <person name="King G.J."/>
            <person name="Bancroft I."/>
            <person name="Baten A."/>
            <person name="Bloomfield J."/>
            <person name="Borpatragohain P."/>
            <person name="He Z."/>
            <person name="Irish N."/>
            <person name="Irwin J."/>
            <person name="Liu K."/>
            <person name="Mauleon R.P."/>
            <person name="Moore J."/>
            <person name="Morris R."/>
            <person name="Ostergaard L."/>
            <person name="Wang B."/>
            <person name="Wells R."/>
        </authorList>
    </citation>
    <scope>NUCLEOTIDE SEQUENCE [LARGE SCALE GENOMIC DNA]</scope>
    <source>
        <strain evidence="1">R-o-18</strain>
        <tissue evidence="1">Leaf</tissue>
    </source>
</reference>
<comment type="caution">
    <text evidence="1">The sequence shown here is derived from an EMBL/GenBank/DDBJ whole genome shotgun (WGS) entry which is preliminary data.</text>
</comment>
<name>A0ABQ7LG59_BRACM</name>
<evidence type="ECO:0000313" key="2">
    <source>
        <dbReference type="Proteomes" id="UP000823674"/>
    </source>
</evidence>
<gene>
    <name evidence="1" type="primary">A09g509350.1_BraROA</name>
    <name evidence="1" type="ORF">IGI04_035948</name>
</gene>
<proteinExistence type="predicted"/>
<organism evidence="1 2">
    <name type="scientific">Brassica rapa subsp. trilocularis</name>
    <dbReference type="NCBI Taxonomy" id="1813537"/>
    <lineage>
        <taxon>Eukaryota</taxon>
        <taxon>Viridiplantae</taxon>
        <taxon>Streptophyta</taxon>
        <taxon>Embryophyta</taxon>
        <taxon>Tracheophyta</taxon>
        <taxon>Spermatophyta</taxon>
        <taxon>Magnoliopsida</taxon>
        <taxon>eudicotyledons</taxon>
        <taxon>Gunneridae</taxon>
        <taxon>Pentapetalae</taxon>
        <taxon>rosids</taxon>
        <taxon>malvids</taxon>
        <taxon>Brassicales</taxon>
        <taxon>Brassicaceae</taxon>
        <taxon>Brassiceae</taxon>
        <taxon>Brassica</taxon>
    </lineage>
</organism>